<gene>
    <name evidence="2" type="ORF">DSAG12_02914</name>
</gene>
<dbReference type="PANTHER" id="PTHR47786">
    <property type="entry name" value="ALPHA-1,4-GLUCAN:MALTOSE-1-PHOSPHATE MALTOSYLTRANSFERASE"/>
    <property type="match status" value="1"/>
</dbReference>
<dbReference type="CDD" id="cd11347">
    <property type="entry name" value="AmyAc_1"/>
    <property type="match status" value="1"/>
</dbReference>
<dbReference type="EMBL" id="CP042905">
    <property type="protein sequence ID" value="QEE17082.1"/>
    <property type="molecule type" value="Genomic_DNA"/>
</dbReference>
<reference evidence="2 3" key="2">
    <citation type="journal article" date="2024" name="Int. J. Syst. Evol. Microbiol.">
        <title>Promethearchaeum syntrophicum gen. nov., sp. nov., an anaerobic, obligately syntrophic archaeon, the first isolate of the lineage 'Asgard' archaea, and proposal of the new archaeal phylum Promethearchaeota phyl. nov. and kingdom Promethearchaeati regn. nov.</title>
        <authorList>
            <person name="Imachi H."/>
            <person name="Nobu M.K."/>
            <person name="Kato S."/>
            <person name="Takaki Y."/>
            <person name="Miyazaki M."/>
            <person name="Miyata M."/>
            <person name="Ogawara M."/>
            <person name="Saito Y."/>
            <person name="Sakai S."/>
            <person name="Tahara Y.O."/>
            <person name="Takano Y."/>
            <person name="Tasumi E."/>
            <person name="Uematsu K."/>
            <person name="Yoshimura T."/>
            <person name="Itoh T."/>
            <person name="Ohkuma M."/>
            <person name="Takai K."/>
        </authorList>
    </citation>
    <scope>NUCLEOTIDE SEQUENCE [LARGE SCALE GENOMIC DNA]</scope>
    <source>
        <strain evidence="2 3">MK-D1</strain>
    </source>
</reference>
<name>A0A5B9DD87_9ARCH</name>
<dbReference type="OrthoDB" id="34423at2157"/>
<dbReference type="AlphaFoldDB" id="A0A5B9DD87"/>
<evidence type="ECO:0000313" key="3">
    <source>
        <dbReference type="Proteomes" id="UP000321408"/>
    </source>
</evidence>
<dbReference type="SMART" id="SM00642">
    <property type="entry name" value="Aamy"/>
    <property type="match status" value="1"/>
</dbReference>
<feature type="domain" description="Glycosyl hydrolase family 13 catalytic" evidence="1">
    <location>
        <begin position="55"/>
        <end position="376"/>
    </location>
</feature>
<dbReference type="InterPro" id="IPR017853">
    <property type="entry name" value="GH"/>
</dbReference>
<evidence type="ECO:0000313" key="2">
    <source>
        <dbReference type="EMBL" id="QEE17082.1"/>
    </source>
</evidence>
<sequence length="481" mass="56770">MIIFEINTWPWLNQLSHKKDHPITLENIPKIIFDKYFDLYDTIWLMGVWKRSQKSKFIASTHRGLLSDYKHALSDFSIDDVIGSPYAIYEYNVDPNLGGNIGLKIFYKELKSRNKNLILDFVPNHLSRDNPWRESHPEYFIQGSEVDSQINPTMFFKTKNKIFAHGKDPYFPAWTDTLQVNPFSIEFRIQVIETLSKIAKNCDGVRCDMAMLLTNSVFQKTWGLYAGKPLKKEFWVEVISEIKKKYPDFLFIAEVYWDMEWELIHQGFDFCYDKRLYDRLLHRPIGEIKGHLQAELKYQNHLVRFIENHDEERAITSFGLDKSLAAAMITLTLPGCSLVHYGQDLGLSIKLPVQLGRYPPEPPNKEIQKIYADFIKVLTRNIFSNANWNFVETNNPLIFYYWKDQSTYFLVICNYSVYTLEEIINLNDILGETMTAEKNLVETIFSRKYNNRKEENFILKEQKINLKLNPWEFLILKIINK</sequence>
<evidence type="ECO:0000259" key="1">
    <source>
        <dbReference type="SMART" id="SM00642"/>
    </source>
</evidence>
<dbReference type="SUPFAM" id="SSF51445">
    <property type="entry name" value="(Trans)glycosidases"/>
    <property type="match status" value="1"/>
</dbReference>
<dbReference type="GO" id="GO:0005975">
    <property type="term" value="P:carbohydrate metabolic process"/>
    <property type="evidence" value="ECO:0007669"/>
    <property type="project" value="InterPro"/>
</dbReference>
<dbReference type="PANTHER" id="PTHR47786:SF2">
    <property type="entry name" value="GLYCOSYL HYDROLASE FAMILY 13 CATALYTIC DOMAIN-CONTAINING PROTEIN"/>
    <property type="match status" value="1"/>
</dbReference>
<dbReference type="GeneID" id="41330892"/>
<accession>A0A5B9DD87</accession>
<keyword evidence="2" id="KW-0378">Hydrolase</keyword>
<dbReference type="Proteomes" id="UP000321408">
    <property type="component" value="Chromosome"/>
</dbReference>
<dbReference type="Pfam" id="PF00128">
    <property type="entry name" value="Alpha-amylase"/>
    <property type="match status" value="1"/>
</dbReference>
<keyword evidence="3" id="KW-1185">Reference proteome</keyword>
<dbReference type="InterPro" id="IPR006047">
    <property type="entry name" value="GH13_cat_dom"/>
</dbReference>
<dbReference type="RefSeq" id="WP_147664001.1">
    <property type="nucleotide sequence ID" value="NZ_CP042905.2"/>
</dbReference>
<dbReference type="Gene3D" id="3.20.20.80">
    <property type="entry name" value="Glycosidases"/>
    <property type="match status" value="1"/>
</dbReference>
<organism evidence="2 3">
    <name type="scientific">Promethearchaeum syntrophicum</name>
    <dbReference type="NCBI Taxonomy" id="2594042"/>
    <lineage>
        <taxon>Archaea</taxon>
        <taxon>Promethearchaeati</taxon>
        <taxon>Promethearchaeota</taxon>
        <taxon>Promethearchaeia</taxon>
        <taxon>Promethearchaeales</taxon>
        <taxon>Promethearchaeaceae</taxon>
        <taxon>Promethearchaeum</taxon>
    </lineage>
</organism>
<reference evidence="2 3" key="1">
    <citation type="journal article" date="2020" name="Nature">
        <title>Isolation of an archaeon at the prokaryote-eukaryote interface.</title>
        <authorList>
            <person name="Imachi H."/>
            <person name="Nobu M.K."/>
            <person name="Nakahara N."/>
            <person name="Morono Y."/>
            <person name="Ogawara M."/>
            <person name="Takaki Y."/>
            <person name="Takano Y."/>
            <person name="Uematsu K."/>
            <person name="Ikuta T."/>
            <person name="Ito M."/>
            <person name="Matsui Y."/>
            <person name="Miyazaki M."/>
            <person name="Murata K."/>
            <person name="Saito Y."/>
            <person name="Sakai S."/>
            <person name="Song C."/>
            <person name="Tasumi E."/>
            <person name="Yamanaka Y."/>
            <person name="Yamaguchi T."/>
            <person name="Kamagata Y."/>
            <person name="Tamaki H."/>
            <person name="Takai K."/>
        </authorList>
    </citation>
    <scope>NUCLEOTIDE SEQUENCE [LARGE SCALE GENOMIC DNA]</scope>
    <source>
        <strain evidence="2 3">MK-D1</strain>
    </source>
</reference>
<dbReference type="KEGG" id="psyt:DSAG12_02914"/>
<protein>
    <submittedName>
        <fullName evidence="2">Alpha-amylase family glycosyl hydrolase</fullName>
    </submittedName>
</protein>
<proteinExistence type="predicted"/>